<dbReference type="PROSITE" id="PS50109">
    <property type="entry name" value="HIS_KIN"/>
    <property type="match status" value="1"/>
</dbReference>
<evidence type="ECO:0000256" key="3">
    <source>
        <dbReference type="ARBA" id="ARBA00022553"/>
    </source>
</evidence>
<dbReference type="InterPro" id="IPR036097">
    <property type="entry name" value="HisK_dim/P_sf"/>
</dbReference>
<dbReference type="InterPro" id="IPR000014">
    <property type="entry name" value="PAS"/>
</dbReference>
<dbReference type="Pfam" id="PF02518">
    <property type="entry name" value="HATPase_c"/>
    <property type="match status" value="1"/>
</dbReference>
<proteinExistence type="predicted"/>
<dbReference type="InterPro" id="IPR004358">
    <property type="entry name" value="Sig_transdc_His_kin-like_C"/>
</dbReference>
<evidence type="ECO:0000256" key="1">
    <source>
        <dbReference type="ARBA" id="ARBA00000085"/>
    </source>
</evidence>
<evidence type="ECO:0000259" key="4">
    <source>
        <dbReference type="PROSITE" id="PS50109"/>
    </source>
</evidence>
<dbReference type="CDD" id="cd00082">
    <property type="entry name" value="HisKA"/>
    <property type="match status" value="1"/>
</dbReference>
<dbReference type="SUPFAM" id="SSF55785">
    <property type="entry name" value="PYP-like sensor domain (PAS domain)"/>
    <property type="match status" value="1"/>
</dbReference>
<dbReference type="SUPFAM" id="SSF47384">
    <property type="entry name" value="Homodimeric domain of signal transducing histidine kinase"/>
    <property type="match status" value="1"/>
</dbReference>
<dbReference type="PRINTS" id="PR00344">
    <property type="entry name" value="BCTRLSENSOR"/>
</dbReference>
<evidence type="ECO:0000313" key="5">
    <source>
        <dbReference type="EMBL" id="MBW7570153.1"/>
    </source>
</evidence>
<dbReference type="Gene3D" id="1.10.287.130">
    <property type="match status" value="1"/>
</dbReference>
<keyword evidence="3" id="KW-0597">Phosphoprotein</keyword>
<evidence type="ECO:0000313" key="6">
    <source>
        <dbReference type="Proteomes" id="UP000731465"/>
    </source>
</evidence>
<dbReference type="InterPro" id="IPR005467">
    <property type="entry name" value="His_kinase_dom"/>
</dbReference>
<accession>A0ABS7DFV0</accession>
<keyword evidence="6" id="KW-1185">Reference proteome</keyword>
<gene>
    <name evidence="5" type="ORF">J5V48_04515</name>
</gene>
<sequence length="343" mass="36729">MTDVKDTQLDLYKEIVEKEPAAIIVLDSNGIISVANQSALSMLNQDTLVGRKWYEVIQEVFRPQKDDGQEVSTKDGKRLQVSTKPLSSGQLVEMTDQTATRELTDKLNHMERLSSLGKMAASLAHQIRTPLSAAILYAANLGNSKLPAQSRALFQKKLMSRLEALEAQVSDILMYARSGEQSVKCLDAVDIVEGVTSSVASVIEKSGATLTSNIGPRPMKILGNVTALNGAITNLVTNAIEAGAKNVNITLEADVANVIISVCNDGPVIPNNVCEKIFEPFYTTKSNGTGLGLAVVAAVAKVHQGSIKVKSDESGTVFTMIIPKYDGINEPTVSLADENRSVA</sequence>
<dbReference type="EMBL" id="JAGFNY010000011">
    <property type="protein sequence ID" value="MBW7570153.1"/>
    <property type="molecule type" value="Genomic_DNA"/>
</dbReference>
<keyword evidence="5" id="KW-0418">Kinase</keyword>
<keyword evidence="5" id="KW-0808">Transferase</keyword>
<name>A0ABS7DFV0_9GAMM</name>
<dbReference type="PANTHER" id="PTHR43065">
    <property type="entry name" value="SENSOR HISTIDINE KINASE"/>
    <property type="match status" value="1"/>
</dbReference>
<dbReference type="RefSeq" id="WP_219937373.1">
    <property type="nucleotide sequence ID" value="NZ_JAGFNY010000011.1"/>
</dbReference>
<protein>
    <recommendedName>
        <fullName evidence="2">histidine kinase</fullName>
        <ecNumber evidence="2">2.7.13.3</ecNumber>
    </recommendedName>
</protein>
<dbReference type="SUPFAM" id="SSF55874">
    <property type="entry name" value="ATPase domain of HSP90 chaperone/DNA topoisomerase II/histidine kinase"/>
    <property type="match status" value="1"/>
</dbReference>
<dbReference type="Pfam" id="PF00512">
    <property type="entry name" value="HisKA"/>
    <property type="match status" value="1"/>
</dbReference>
<dbReference type="InterPro" id="IPR035965">
    <property type="entry name" value="PAS-like_dom_sf"/>
</dbReference>
<comment type="caution">
    <text evidence="5">The sequence shown here is derived from an EMBL/GenBank/DDBJ whole genome shotgun (WGS) entry which is preliminary data.</text>
</comment>
<organism evidence="5 6">
    <name type="scientific">Succinivibrio faecicola</name>
    <dbReference type="NCBI Taxonomy" id="2820300"/>
    <lineage>
        <taxon>Bacteria</taxon>
        <taxon>Pseudomonadati</taxon>
        <taxon>Pseudomonadota</taxon>
        <taxon>Gammaproteobacteria</taxon>
        <taxon>Aeromonadales</taxon>
        <taxon>Succinivibrionaceae</taxon>
        <taxon>Succinivibrio</taxon>
    </lineage>
</organism>
<dbReference type="Proteomes" id="UP000731465">
    <property type="component" value="Unassembled WGS sequence"/>
</dbReference>
<dbReference type="SMART" id="SM00091">
    <property type="entry name" value="PAS"/>
    <property type="match status" value="1"/>
</dbReference>
<dbReference type="EC" id="2.7.13.3" evidence="2"/>
<dbReference type="InterPro" id="IPR036890">
    <property type="entry name" value="HATPase_C_sf"/>
</dbReference>
<dbReference type="SMART" id="SM00387">
    <property type="entry name" value="HATPase_c"/>
    <property type="match status" value="1"/>
</dbReference>
<dbReference type="GO" id="GO:0016301">
    <property type="term" value="F:kinase activity"/>
    <property type="evidence" value="ECO:0007669"/>
    <property type="project" value="UniProtKB-KW"/>
</dbReference>
<dbReference type="CDD" id="cd00130">
    <property type="entry name" value="PAS"/>
    <property type="match status" value="1"/>
</dbReference>
<dbReference type="SMART" id="SM00388">
    <property type="entry name" value="HisKA"/>
    <property type="match status" value="1"/>
</dbReference>
<evidence type="ECO:0000256" key="2">
    <source>
        <dbReference type="ARBA" id="ARBA00012438"/>
    </source>
</evidence>
<dbReference type="PANTHER" id="PTHR43065:SF29">
    <property type="entry name" value="SENSOR PROTEIN KINASE FLES"/>
    <property type="match status" value="1"/>
</dbReference>
<dbReference type="Gene3D" id="3.30.450.20">
    <property type="entry name" value="PAS domain"/>
    <property type="match status" value="1"/>
</dbReference>
<comment type="catalytic activity">
    <reaction evidence="1">
        <text>ATP + protein L-histidine = ADP + protein N-phospho-L-histidine.</text>
        <dbReference type="EC" id="2.7.13.3"/>
    </reaction>
</comment>
<dbReference type="InterPro" id="IPR003594">
    <property type="entry name" value="HATPase_dom"/>
</dbReference>
<dbReference type="InterPro" id="IPR003661">
    <property type="entry name" value="HisK_dim/P_dom"/>
</dbReference>
<feature type="domain" description="Histidine kinase" evidence="4">
    <location>
        <begin position="122"/>
        <end position="326"/>
    </location>
</feature>
<dbReference type="NCBIfam" id="TIGR00229">
    <property type="entry name" value="sensory_box"/>
    <property type="match status" value="1"/>
</dbReference>
<dbReference type="CDD" id="cd00075">
    <property type="entry name" value="HATPase"/>
    <property type="match status" value="1"/>
</dbReference>
<reference evidence="5 6" key="1">
    <citation type="submission" date="2021-03" db="EMBL/GenBank/DDBJ databases">
        <title>Succinivibrio sp. nov. isolated from feces of cow.</title>
        <authorList>
            <person name="Choi J.-Y."/>
        </authorList>
    </citation>
    <scope>NUCLEOTIDE SEQUENCE [LARGE SCALE GENOMIC DNA]</scope>
    <source>
        <strain evidence="5 6">AGMB01872</strain>
    </source>
</reference>
<dbReference type="Gene3D" id="3.30.565.10">
    <property type="entry name" value="Histidine kinase-like ATPase, C-terminal domain"/>
    <property type="match status" value="1"/>
</dbReference>